<evidence type="ECO:0000256" key="3">
    <source>
        <dbReference type="ARBA" id="ARBA00012664"/>
    </source>
</evidence>
<name>A0AAD3CF46_9STRA</name>
<feature type="region of interest" description="Disordered" evidence="8">
    <location>
        <begin position="200"/>
        <end position="225"/>
    </location>
</feature>
<evidence type="ECO:0000256" key="7">
    <source>
        <dbReference type="RuleBase" id="RU003795"/>
    </source>
</evidence>
<dbReference type="AlphaFoldDB" id="A0AAD3CF46"/>
<dbReference type="EMBL" id="BLLK01000020">
    <property type="protein sequence ID" value="GFH44962.1"/>
    <property type="molecule type" value="Genomic_DNA"/>
</dbReference>
<comment type="pathway">
    <text evidence="1 7">Cofactor biosynthesis; riboflavin biosynthesis; riboflavin from 2-hydroxy-3-oxobutyl phosphate and 5-amino-6-(D-ribitylamino)uracil: step 1/2.</text>
</comment>
<dbReference type="HAMAP" id="MF_00178">
    <property type="entry name" value="Lumazine_synth"/>
    <property type="match status" value="1"/>
</dbReference>
<sequence>MISRIILFTSLLATSVFGFAPVGNNAALRTSLNAAESEVSFGELDGSKVRIGIIRTRWNDEHVTNLVDGAKKALKECNVEEDNIFETSVPGSFELPLAAKYLALSGTVDAIITAGVLIKGDTMHFEYICDATSKAIMNVGIQTNIPVVFGVLTCLNEEQVKKRSSDDNNHGYDWGKTAVEMALLRQEALGAGGKTTTGMGFGTATPLEGGSKGEPAKREKGPGFF</sequence>
<evidence type="ECO:0000313" key="10">
    <source>
        <dbReference type="EMBL" id="GFH44962.1"/>
    </source>
</evidence>
<dbReference type="GO" id="GO:0009231">
    <property type="term" value="P:riboflavin biosynthetic process"/>
    <property type="evidence" value="ECO:0007669"/>
    <property type="project" value="UniProtKB-KW"/>
</dbReference>
<dbReference type="EC" id="2.5.1.78" evidence="3 7"/>
<comment type="similarity">
    <text evidence="2 7">Belongs to the DMRL synthase family.</text>
</comment>
<dbReference type="InterPro" id="IPR034964">
    <property type="entry name" value="LS"/>
</dbReference>
<feature type="chain" id="PRO_5042105455" description="6,7-dimethyl-8-ribityllumazine synthase" evidence="9">
    <location>
        <begin position="19"/>
        <end position="225"/>
    </location>
</feature>
<accession>A0AAD3CF46</accession>
<comment type="function">
    <text evidence="7">Catalyzes the formation of 6,7-dimethyl-8-ribityllumazine by condensation of 5-amino-6-(D-ribitylamino)uracil with 3,4-dihydroxy-2-butanone 4-phosphate. This is the penultimate step in the biosynthesis of riboflavin.</text>
</comment>
<evidence type="ECO:0000256" key="9">
    <source>
        <dbReference type="SAM" id="SignalP"/>
    </source>
</evidence>
<evidence type="ECO:0000256" key="4">
    <source>
        <dbReference type="ARBA" id="ARBA00022619"/>
    </source>
</evidence>
<dbReference type="Pfam" id="PF00885">
    <property type="entry name" value="DMRL_synthase"/>
    <property type="match status" value="1"/>
</dbReference>
<reference evidence="10 11" key="1">
    <citation type="journal article" date="2021" name="Sci. Rep.">
        <title>The genome of the diatom Chaetoceros tenuissimus carries an ancient integrated fragment of an extant virus.</title>
        <authorList>
            <person name="Hongo Y."/>
            <person name="Kimura K."/>
            <person name="Takaki Y."/>
            <person name="Yoshida Y."/>
            <person name="Baba S."/>
            <person name="Kobayashi G."/>
            <person name="Nagasaki K."/>
            <person name="Hano T."/>
            <person name="Tomaru Y."/>
        </authorList>
    </citation>
    <scope>NUCLEOTIDE SEQUENCE [LARGE SCALE GENOMIC DNA]</scope>
    <source>
        <strain evidence="10 11">NIES-3715</strain>
    </source>
</reference>
<dbReference type="NCBIfam" id="TIGR00114">
    <property type="entry name" value="lumazine-synth"/>
    <property type="match status" value="1"/>
</dbReference>
<dbReference type="InterPro" id="IPR002180">
    <property type="entry name" value="LS/RS"/>
</dbReference>
<evidence type="ECO:0000256" key="8">
    <source>
        <dbReference type="SAM" id="MobiDB-lite"/>
    </source>
</evidence>
<comment type="caution">
    <text evidence="10">The sequence shown here is derived from an EMBL/GenBank/DDBJ whole genome shotgun (WGS) entry which is preliminary data.</text>
</comment>
<keyword evidence="4 7" id="KW-0686">Riboflavin biosynthesis</keyword>
<proteinExistence type="inferred from homology"/>
<dbReference type="InterPro" id="IPR036467">
    <property type="entry name" value="LS/RS_sf"/>
</dbReference>
<evidence type="ECO:0000313" key="11">
    <source>
        <dbReference type="Proteomes" id="UP001054902"/>
    </source>
</evidence>
<gene>
    <name evidence="10" type="ORF">CTEN210_01436</name>
</gene>
<keyword evidence="9" id="KW-0732">Signal</keyword>
<feature type="signal peptide" evidence="9">
    <location>
        <begin position="1"/>
        <end position="18"/>
    </location>
</feature>
<dbReference type="CDD" id="cd09209">
    <property type="entry name" value="Lumazine_synthase-I"/>
    <property type="match status" value="1"/>
</dbReference>
<comment type="catalytic activity">
    <reaction evidence="6 7">
        <text>(2S)-2-hydroxy-3-oxobutyl phosphate + 5-amino-6-(D-ribitylamino)uracil = 6,7-dimethyl-8-(1-D-ribityl)lumazine + phosphate + 2 H2O + H(+)</text>
        <dbReference type="Rhea" id="RHEA:26152"/>
        <dbReference type="ChEBI" id="CHEBI:15377"/>
        <dbReference type="ChEBI" id="CHEBI:15378"/>
        <dbReference type="ChEBI" id="CHEBI:15934"/>
        <dbReference type="ChEBI" id="CHEBI:43474"/>
        <dbReference type="ChEBI" id="CHEBI:58201"/>
        <dbReference type="ChEBI" id="CHEBI:58830"/>
        <dbReference type="EC" id="2.5.1.78"/>
    </reaction>
</comment>
<organism evidence="10 11">
    <name type="scientific">Chaetoceros tenuissimus</name>
    <dbReference type="NCBI Taxonomy" id="426638"/>
    <lineage>
        <taxon>Eukaryota</taxon>
        <taxon>Sar</taxon>
        <taxon>Stramenopiles</taxon>
        <taxon>Ochrophyta</taxon>
        <taxon>Bacillariophyta</taxon>
        <taxon>Coscinodiscophyceae</taxon>
        <taxon>Chaetocerotophycidae</taxon>
        <taxon>Chaetocerotales</taxon>
        <taxon>Chaetocerotaceae</taxon>
        <taxon>Chaetoceros</taxon>
    </lineage>
</organism>
<evidence type="ECO:0000256" key="1">
    <source>
        <dbReference type="ARBA" id="ARBA00004917"/>
    </source>
</evidence>
<dbReference type="Gene3D" id="3.40.50.960">
    <property type="entry name" value="Lumazine/riboflavin synthase"/>
    <property type="match status" value="1"/>
</dbReference>
<dbReference type="SUPFAM" id="SSF52121">
    <property type="entry name" value="Lumazine synthase"/>
    <property type="match status" value="1"/>
</dbReference>
<evidence type="ECO:0000256" key="6">
    <source>
        <dbReference type="ARBA" id="ARBA00048785"/>
    </source>
</evidence>
<evidence type="ECO:0000256" key="5">
    <source>
        <dbReference type="ARBA" id="ARBA00022679"/>
    </source>
</evidence>
<dbReference type="GO" id="GO:0009349">
    <property type="term" value="C:riboflavin synthase complex"/>
    <property type="evidence" value="ECO:0007669"/>
    <property type="project" value="UniProtKB-UniRule"/>
</dbReference>
<keyword evidence="5 7" id="KW-0808">Transferase</keyword>
<dbReference type="PANTHER" id="PTHR21058">
    <property type="entry name" value="6,7-DIMETHYL-8-RIBITYLLUMAZINE SYNTHASE DMRL SYNTHASE LUMAZINE SYNTHASE"/>
    <property type="match status" value="1"/>
</dbReference>
<protein>
    <recommendedName>
        <fullName evidence="3 7">6,7-dimethyl-8-ribityllumazine synthase</fullName>
        <shortName evidence="7">DMRL synthase</shortName>
        <ecNumber evidence="3 7">2.5.1.78</ecNumber>
    </recommendedName>
</protein>
<keyword evidence="11" id="KW-1185">Reference proteome</keyword>
<evidence type="ECO:0000256" key="2">
    <source>
        <dbReference type="ARBA" id="ARBA00007424"/>
    </source>
</evidence>
<dbReference type="GO" id="GO:0000906">
    <property type="term" value="F:6,7-dimethyl-8-ribityllumazine synthase activity"/>
    <property type="evidence" value="ECO:0007669"/>
    <property type="project" value="UniProtKB-EC"/>
</dbReference>
<dbReference type="Proteomes" id="UP001054902">
    <property type="component" value="Unassembled WGS sequence"/>
</dbReference>
<dbReference type="PANTHER" id="PTHR21058:SF0">
    <property type="entry name" value="6,7-DIMETHYL-8-RIBITYLLUMAZINE SYNTHASE"/>
    <property type="match status" value="1"/>
</dbReference>
<feature type="compositionally biased region" description="Basic and acidic residues" evidence="8">
    <location>
        <begin position="214"/>
        <end position="225"/>
    </location>
</feature>